<organism evidence="1 2">
    <name type="scientific">Arctium lappa</name>
    <name type="common">Greater burdock</name>
    <name type="synonym">Lappa major</name>
    <dbReference type="NCBI Taxonomy" id="4217"/>
    <lineage>
        <taxon>Eukaryota</taxon>
        <taxon>Viridiplantae</taxon>
        <taxon>Streptophyta</taxon>
        <taxon>Embryophyta</taxon>
        <taxon>Tracheophyta</taxon>
        <taxon>Spermatophyta</taxon>
        <taxon>Magnoliopsida</taxon>
        <taxon>eudicotyledons</taxon>
        <taxon>Gunneridae</taxon>
        <taxon>Pentapetalae</taxon>
        <taxon>asterids</taxon>
        <taxon>campanulids</taxon>
        <taxon>Asterales</taxon>
        <taxon>Asteraceae</taxon>
        <taxon>Carduoideae</taxon>
        <taxon>Cardueae</taxon>
        <taxon>Arctiinae</taxon>
        <taxon>Arctium</taxon>
    </lineage>
</organism>
<evidence type="ECO:0000313" key="1">
    <source>
        <dbReference type="EMBL" id="KAI3681562.1"/>
    </source>
</evidence>
<name>A0ACB8YAG3_ARCLA</name>
<dbReference type="Proteomes" id="UP001055879">
    <property type="component" value="Linkage Group LG13"/>
</dbReference>
<evidence type="ECO:0000313" key="2">
    <source>
        <dbReference type="Proteomes" id="UP001055879"/>
    </source>
</evidence>
<keyword evidence="2" id="KW-1185">Reference proteome</keyword>
<reference evidence="2" key="1">
    <citation type="journal article" date="2022" name="Mol. Ecol. Resour.">
        <title>The genomes of chicory, endive, great burdock and yacon provide insights into Asteraceae palaeo-polyploidization history and plant inulin production.</title>
        <authorList>
            <person name="Fan W."/>
            <person name="Wang S."/>
            <person name="Wang H."/>
            <person name="Wang A."/>
            <person name="Jiang F."/>
            <person name="Liu H."/>
            <person name="Zhao H."/>
            <person name="Xu D."/>
            <person name="Zhang Y."/>
        </authorList>
    </citation>
    <scope>NUCLEOTIDE SEQUENCE [LARGE SCALE GENOMIC DNA]</scope>
    <source>
        <strain evidence="2">cv. Niubang</strain>
    </source>
</reference>
<reference evidence="1 2" key="2">
    <citation type="journal article" date="2022" name="Mol. Ecol. Resour.">
        <title>The genomes of chicory, endive, great burdock and yacon provide insights into Asteraceae paleo-polyploidization history and plant inulin production.</title>
        <authorList>
            <person name="Fan W."/>
            <person name="Wang S."/>
            <person name="Wang H."/>
            <person name="Wang A."/>
            <person name="Jiang F."/>
            <person name="Liu H."/>
            <person name="Zhao H."/>
            <person name="Xu D."/>
            <person name="Zhang Y."/>
        </authorList>
    </citation>
    <scope>NUCLEOTIDE SEQUENCE [LARGE SCALE GENOMIC DNA]</scope>
    <source>
        <strain evidence="2">cv. Niubang</strain>
    </source>
</reference>
<gene>
    <name evidence="1" type="ORF">L6452_36362</name>
</gene>
<sequence>MITTSSGSNEIKPKVGWAYHNYIVDDSNNIHEQAGNREEDEGTESVIKPVKNISTEKEVAYYKAKYHEAIGKGKKARGFIAEKVD</sequence>
<proteinExistence type="predicted"/>
<comment type="caution">
    <text evidence="1">The sequence shown here is derived from an EMBL/GenBank/DDBJ whole genome shotgun (WGS) entry which is preliminary data.</text>
</comment>
<protein>
    <submittedName>
        <fullName evidence="1">Uncharacterized protein</fullName>
    </submittedName>
</protein>
<accession>A0ACB8YAG3</accession>
<dbReference type="EMBL" id="CM042059">
    <property type="protein sequence ID" value="KAI3681562.1"/>
    <property type="molecule type" value="Genomic_DNA"/>
</dbReference>